<evidence type="ECO:0000259" key="8">
    <source>
        <dbReference type="Pfam" id="PF01618"/>
    </source>
</evidence>
<keyword evidence="10" id="KW-1185">Reference proteome</keyword>
<evidence type="ECO:0000256" key="1">
    <source>
        <dbReference type="ARBA" id="ARBA00004651"/>
    </source>
</evidence>
<organism evidence="9 10">
    <name type="scientific">Planctopirus hydrillae</name>
    <dbReference type="NCBI Taxonomy" id="1841610"/>
    <lineage>
        <taxon>Bacteria</taxon>
        <taxon>Pseudomonadati</taxon>
        <taxon>Planctomycetota</taxon>
        <taxon>Planctomycetia</taxon>
        <taxon>Planctomycetales</taxon>
        <taxon>Planctomycetaceae</taxon>
        <taxon>Planctopirus</taxon>
    </lineage>
</organism>
<dbReference type="GO" id="GO:0005886">
    <property type="term" value="C:plasma membrane"/>
    <property type="evidence" value="ECO:0007669"/>
    <property type="project" value="UniProtKB-SubCell"/>
</dbReference>
<keyword evidence="6" id="KW-0653">Protein transport</keyword>
<gene>
    <name evidence="9" type="ORF">A6X21_21535</name>
</gene>
<dbReference type="EMBL" id="LYDR01000071">
    <property type="protein sequence ID" value="ODA32099.1"/>
    <property type="molecule type" value="Genomic_DNA"/>
</dbReference>
<comment type="caution">
    <text evidence="9">The sequence shown here is derived from an EMBL/GenBank/DDBJ whole genome shotgun (WGS) entry which is preliminary data.</text>
</comment>
<dbReference type="PANTHER" id="PTHR30625:SF17">
    <property type="entry name" value="TOLQ-RELATED"/>
    <property type="match status" value="1"/>
</dbReference>
<evidence type="ECO:0000256" key="7">
    <source>
        <dbReference type="SAM" id="Phobius"/>
    </source>
</evidence>
<dbReference type="AlphaFoldDB" id="A0A1C3EFW0"/>
<keyword evidence="6" id="KW-0813">Transport</keyword>
<comment type="similarity">
    <text evidence="6">Belongs to the exbB/tolQ family.</text>
</comment>
<comment type="subcellular location">
    <subcellularLocation>
        <location evidence="1">Cell membrane</location>
        <topology evidence="1">Multi-pass membrane protein</topology>
    </subcellularLocation>
    <subcellularLocation>
        <location evidence="6">Membrane</location>
        <topology evidence="6">Multi-pass membrane protein</topology>
    </subcellularLocation>
</comment>
<proteinExistence type="inferred from homology"/>
<dbReference type="InterPro" id="IPR050790">
    <property type="entry name" value="ExbB/TolQ_transport"/>
</dbReference>
<keyword evidence="3 7" id="KW-0812">Transmembrane</keyword>
<keyword evidence="4 7" id="KW-1133">Transmembrane helix</keyword>
<dbReference type="Pfam" id="PF01618">
    <property type="entry name" value="MotA_ExbB"/>
    <property type="match status" value="1"/>
</dbReference>
<dbReference type="InterPro" id="IPR002898">
    <property type="entry name" value="MotA_ExbB_proton_chnl"/>
</dbReference>
<evidence type="ECO:0000256" key="2">
    <source>
        <dbReference type="ARBA" id="ARBA00022475"/>
    </source>
</evidence>
<evidence type="ECO:0000256" key="6">
    <source>
        <dbReference type="RuleBase" id="RU004057"/>
    </source>
</evidence>
<feature type="transmembrane region" description="Helical" evidence="7">
    <location>
        <begin position="192"/>
        <end position="218"/>
    </location>
</feature>
<name>A0A1C3EFW0_9PLAN</name>
<feature type="transmembrane region" description="Helical" evidence="7">
    <location>
        <begin position="238"/>
        <end position="258"/>
    </location>
</feature>
<evidence type="ECO:0000313" key="9">
    <source>
        <dbReference type="EMBL" id="ODA32099.1"/>
    </source>
</evidence>
<dbReference type="PANTHER" id="PTHR30625">
    <property type="entry name" value="PROTEIN TOLQ"/>
    <property type="match status" value="1"/>
</dbReference>
<dbReference type="Proteomes" id="UP000094828">
    <property type="component" value="Unassembled WGS sequence"/>
</dbReference>
<feature type="transmembrane region" description="Helical" evidence="7">
    <location>
        <begin position="83"/>
        <end position="106"/>
    </location>
</feature>
<accession>A0A1C3EFW0</accession>
<evidence type="ECO:0000313" key="10">
    <source>
        <dbReference type="Proteomes" id="UP000094828"/>
    </source>
</evidence>
<sequence>MVYSPIESQPSNFKRQTGMSSSITSHLRLWLVVFILTGEGWFQPLPAALAQSGGTAASENQAANDPGSLDPQENGLSEGRSTFWWLIETSGWIGLALLIISLYFVAKVTQCFLELRESVLMPPKFVARCHQLIAEREFTTLLATAKAENSEIGRVLTTAFSGLSIGIAEAREAVDRGADTLAVNLETKISMLAVIGSLGPMIGLLGTLKGMISSFSVIALSDQQMKASAVAGGISEALILTFEGVALSVPAIYFFAFFRNRVANLTVAVQNTADEIVKRVYLAAKNN</sequence>
<evidence type="ECO:0000256" key="4">
    <source>
        <dbReference type="ARBA" id="ARBA00022989"/>
    </source>
</evidence>
<dbReference type="STRING" id="1841610.A6X21_21535"/>
<reference evidence="9 10" key="1">
    <citation type="submission" date="2016-05" db="EMBL/GenBank/DDBJ databases">
        <title>Genomic and physiological characterization of Planctopirus sp. isolated from fresh water lake.</title>
        <authorList>
            <person name="Subhash Y."/>
            <person name="Ramana C."/>
        </authorList>
    </citation>
    <scope>NUCLEOTIDE SEQUENCE [LARGE SCALE GENOMIC DNA]</scope>
    <source>
        <strain evidence="9 10">JC280</strain>
    </source>
</reference>
<protein>
    <recommendedName>
        <fullName evidence="8">MotA/TolQ/ExbB proton channel domain-containing protein</fullName>
    </recommendedName>
</protein>
<keyword evidence="2" id="KW-1003">Cell membrane</keyword>
<keyword evidence="5 7" id="KW-0472">Membrane</keyword>
<dbReference type="GO" id="GO:0017038">
    <property type="term" value="P:protein import"/>
    <property type="evidence" value="ECO:0007669"/>
    <property type="project" value="TreeGrafter"/>
</dbReference>
<evidence type="ECO:0000256" key="5">
    <source>
        <dbReference type="ARBA" id="ARBA00023136"/>
    </source>
</evidence>
<evidence type="ECO:0000256" key="3">
    <source>
        <dbReference type="ARBA" id="ARBA00022692"/>
    </source>
</evidence>
<feature type="domain" description="MotA/TolQ/ExbB proton channel" evidence="8">
    <location>
        <begin position="165"/>
        <end position="269"/>
    </location>
</feature>